<keyword evidence="2" id="KW-0150">Chloroplast</keyword>
<dbReference type="CDD" id="cd16383">
    <property type="entry name" value="GUN4"/>
    <property type="match status" value="1"/>
</dbReference>
<dbReference type="PANTHER" id="PTHR34800:SF1">
    <property type="entry name" value="TETRAPYRROLE-BINDING PROTEIN, CHLOROPLASTIC"/>
    <property type="match status" value="1"/>
</dbReference>
<sequence length="240" mass="28805">MIKKDNKLLCNEDKIKNIFNKNYSVINNDIEKMIESILIDKKGKRRILEIILKRQENKNICPQMIDGFIYQKIIEKDDHSIIKELTTKLPNGIIHLKKSPSVNYQYLQDLLINQNFKEADKFTQQCLCKIVESKTNSKKNWLYFTDIQFIPKSDLFTLDLLWTIYSKGKFGFSIQKKIWLKNNKKWDKLWEEICWIKKGLMRRYPEEFIWNLDAPEGHLPLFNQLRGTQTLIHLLNHIDW</sequence>
<feature type="domain" description="GUN4-like" evidence="1">
    <location>
        <begin position="100"/>
        <end position="237"/>
    </location>
</feature>
<dbReference type="Gene3D" id="1.25.40.620">
    <property type="match status" value="1"/>
</dbReference>
<dbReference type="InterPro" id="IPR037215">
    <property type="entry name" value="GUN4-like_sf"/>
</dbReference>
<dbReference type="PANTHER" id="PTHR34800">
    <property type="entry name" value="TETRAPYRROLE-BINDING PROTEIN, CHLOROPLASTIC"/>
    <property type="match status" value="1"/>
</dbReference>
<reference evidence="2" key="1">
    <citation type="journal article" date="2017" name="J. Phycol.">
        <title>Analysis of chloroplast genomes and a supermatrix inform reclassification of the Rhodomelaceae (Rhodophyta).</title>
        <authorList>
            <person name="Diaz-Tapia P."/>
            <person name="Maggs C.A."/>
            <person name="West J.A."/>
            <person name="Verbruggen H."/>
        </authorList>
    </citation>
    <scope>NUCLEOTIDE SEQUENCE</scope>
    <source>
        <strain evidence="2">PD1760</strain>
    </source>
</reference>
<gene>
    <name evidence="2" type="primary">ycf53</name>
</gene>
<dbReference type="SUPFAM" id="SSF140869">
    <property type="entry name" value="GUN4-like"/>
    <property type="match status" value="1"/>
</dbReference>
<organism evidence="2">
    <name type="scientific">Polysiphonia sp</name>
    <dbReference type="NCBI Taxonomy" id="1967842"/>
    <lineage>
        <taxon>Eukaryota</taxon>
        <taxon>Rhodophyta</taxon>
        <taxon>Florideophyceae</taxon>
        <taxon>Rhodymeniophycidae</taxon>
        <taxon>Ceramiales</taxon>
        <taxon>Rhodomelaceae</taxon>
        <taxon>Polysiphonioideae</taxon>
        <taxon>Polysiphonia</taxon>
    </lineage>
</organism>
<proteinExistence type="predicted"/>
<dbReference type="GO" id="GO:0046906">
    <property type="term" value="F:tetrapyrrole binding"/>
    <property type="evidence" value="ECO:0007669"/>
    <property type="project" value="TreeGrafter"/>
</dbReference>
<name>A0A1Z1MT08_9FLOR</name>
<accession>A0A1Z1MT08</accession>
<dbReference type="InterPro" id="IPR008629">
    <property type="entry name" value="GUN4-like"/>
</dbReference>
<dbReference type="EMBL" id="MF101456">
    <property type="protein sequence ID" value="ARW69237.1"/>
    <property type="molecule type" value="Genomic_DNA"/>
</dbReference>
<keyword evidence="2" id="KW-0934">Plastid</keyword>
<protein>
    <recommendedName>
        <fullName evidence="1">GUN4-like domain-containing protein</fullName>
    </recommendedName>
</protein>
<evidence type="ECO:0000259" key="1">
    <source>
        <dbReference type="Pfam" id="PF05419"/>
    </source>
</evidence>
<dbReference type="Gene3D" id="1.10.10.1770">
    <property type="entry name" value="Gun4-like"/>
    <property type="match status" value="1"/>
</dbReference>
<dbReference type="AlphaFoldDB" id="A0A1Z1MT08"/>
<dbReference type="Pfam" id="PF05419">
    <property type="entry name" value="GUN4"/>
    <property type="match status" value="1"/>
</dbReference>
<geneLocation type="chloroplast" evidence="2"/>
<evidence type="ECO:0000313" key="2">
    <source>
        <dbReference type="EMBL" id="ARW69237.1"/>
    </source>
</evidence>